<sequence length="222" mass="24601">MSVNSERRLNVKIDRQDMAPLSANQFQLQVAKSVMSKGKLIFNLVWQSTILAPNTTISWKPVYGFNWTSDVPADGISVSCGGDWVQCNLGQAVDIDSNGFFVPSTVKPDPAYMMIGKNGYKAQSPDGLRIVIGVQNRAGNFEPVFVDPVSINLNMSATFQPQEELQWWYDSGSKQATMFTDHQTPFETASFSKPDVQTNTFFKTSTYNVQDGAWVTAASKCE</sequence>
<comment type="caution">
    <text evidence="1">The sequence shown here is derived from an EMBL/GenBank/DDBJ whole genome shotgun (WGS) entry which is preliminary data.</text>
</comment>
<keyword evidence="2" id="KW-1185">Reference proteome</keyword>
<reference evidence="1 2" key="1">
    <citation type="journal article" date="2025" name="Microbiol. Resour. Announc.">
        <title>Draft genome sequences for Neonectria magnoliae and Neonectria punicea, canker pathogens of Liriodendron tulipifera and Acer saccharum in West Virginia.</title>
        <authorList>
            <person name="Petronek H.M."/>
            <person name="Kasson M.T."/>
            <person name="Metheny A.M."/>
            <person name="Stauder C.M."/>
            <person name="Lovett B."/>
            <person name="Lynch S.C."/>
            <person name="Garnas J.R."/>
            <person name="Kasson L.R."/>
            <person name="Stajich J.E."/>
        </authorList>
    </citation>
    <scope>NUCLEOTIDE SEQUENCE [LARGE SCALE GENOMIC DNA]</scope>
    <source>
        <strain evidence="1 2">NRRL 64653</strain>
    </source>
</reference>
<accession>A0ABR1GYW8</accession>
<evidence type="ECO:0000313" key="2">
    <source>
        <dbReference type="Proteomes" id="UP001498476"/>
    </source>
</evidence>
<organism evidence="1 2">
    <name type="scientific">Neonectria punicea</name>
    <dbReference type="NCBI Taxonomy" id="979145"/>
    <lineage>
        <taxon>Eukaryota</taxon>
        <taxon>Fungi</taxon>
        <taxon>Dikarya</taxon>
        <taxon>Ascomycota</taxon>
        <taxon>Pezizomycotina</taxon>
        <taxon>Sordariomycetes</taxon>
        <taxon>Hypocreomycetidae</taxon>
        <taxon>Hypocreales</taxon>
        <taxon>Nectriaceae</taxon>
        <taxon>Neonectria</taxon>
    </lineage>
</organism>
<gene>
    <name evidence="1" type="ORF">QQX98_007174</name>
</gene>
<dbReference type="EMBL" id="JAZAVJ010000114">
    <property type="protein sequence ID" value="KAK7413991.1"/>
    <property type="molecule type" value="Genomic_DNA"/>
</dbReference>
<evidence type="ECO:0000313" key="1">
    <source>
        <dbReference type="EMBL" id="KAK7413991.1"/>
    </source>
</evidence>
<protein>
    <submittedName>
        <fullName evidence="1">Uncharacterized protein</fullName>
    </submittedName>
</protein>
<proteinExistence type="predicted"/>
<name>A0ABR1GYW8_9HYPO</name>
<dbReference type="Proteomes" id="UP001498476">
    <property type="component" value="Unassembled WGS sequence"/>
</dbReference>